<evidence type="ECO:0000313" key="7">
    <source>
        <dbReference type="Proteomes" id="UP000542889"/>
    </source>
</evidence>
<dbReference type="EMBL" id="JACCKI010000008">
    <property type="protein sequence ID" value="NZA05531.1"/>
    <property type="molecule type" value="Genomic_DNA"/>
</dbReference>
<evidence type="ECO:0000313" key="4">
    <source>
        <dbReference type="EMBL" id="THC79416.1"/>
    </source>
</evidence>
<dbReference type="Proteomes" id="UP000234212">
    <property type="component" value="Unassembled WGS sequence"/>
</dbReference>
<dbReference type="Proteomes" id="UP000307517">
    <property type="component" value="Unassembled WGS sequence"/>
</dbReference>
<dbReference type="eggNOG" id="ENOG5030AX3">
    <property type="taxonomic scope" value="Bacteria"/>
</dbReference>
<evidence type="ECO:0000313" key="5">
    <source>
        <dbReference type="Proteomes" id="UP000234212"/>
    </source>
</evidence>
<accession>A0A0E3CZC3</accession>
<evidence type="ECO:0000313" key="8">
    <source>
        <dbReference type="Proteomes" id="UP000552935"/>
    </source>
</evidence>
<reference evidence="3 5" key="1">
    <citation type="submission" date="2017-12" db="EMBL/GenBank/DDBJ databases">
        <title>Phylogenetic diversity of female urinary microbiome.</title>
        <authorList>
            <person name="Thomas-White K."/>
            <person name="Wolfe A.J."/>
        </authorList>
    </citation>
    <scope>NUCLEOTIDE SEQUENCE [LARGE SCALE GENOMIC DNA]</scope>
    <source>
        <strain evidence="3 5">UMB0004</strain>
    </source>
</reference>
<sequence length="110" mass="12372">MNMVQRNQILFILTGLNLSLKQAASGGLMETEAQEVVDEALDILKRPNVLKNRAADYALSRLYARFTRLIGLQGMKLSAEANQWWQAVKDFMENDIHGELSQVGGPHFII</sequence>
<evidence type="ECO:0000313" key="3">
    <source>
        <dbReference type="EMBL" id="PLA55509.1"/>
    </source>
</evidence>
<dbReference type="Proteomes" id="UP000542889">
    <property type="component" value="Unassembled WGS sequence"/>
</dbReference>
<name>A0A0E3CZC3_LACRH</name>
<dbReference type="EMBL" id="SSHM01000001">
    <property type="protein sequence ID" value="THC79416.1"/>
    <property type="molecule type" value="Genomic_DNA"/>
</dbReference>
<comment type="caution">
    <text evidence="1">The sequence shown here is derived from an EMBL/GenBank/DDBJ whole genome shotgun (WGS) entry which is preliminary data.</text>
</comment>
<evidence type="ECO:0000313" key="2">
    <source>
        <dbReference type="EMBL" id="NZA05531.1"/>
    </source>
</evidence>
<organism evidence="1 7">
    <name type="scientific">Lacticaseibacillus rhamnosus</name>
    <name type="common">Lactobacillus rhamnosus</name>
    <dbReference type="NCBI Taxonomy" id="47715"/>
    <lineage>
        <taxon>Bacteria</taxon>
        <taxon>Bacillati</taxon>
        <taxon>Bacillota</taxon>
        <taxon>Bacilli</taxon>
        <taxon>Lactobacillales</taxon>
        <taxon>Lactobacillaceae</taxon>
        <taxon>Lacticaseibacillus</taxon>
    </lineage>
</organism>
<evidence type="ECO:0000313" key="1">
    <source>
        <dbReference type="EMBL" id="NVO88530.1"/>
    </source>
</evidence>
<dbReference type="GeneID" id="69832792"/>
<dbReference type="Proteomes" id="UP000552935">
    <property type="component" value="Unassembled WGS sequence"/>
</dbReference>
<evidence type="ECO:0000313" key="6">
    <source>
        <dbReference type="Proteomes" id="UP000307517"/>
    </source>
</evidence>
<dbReference type="EMBL" id="PKJX01000008">
    <property type="protein sequence ID" value="PLA55509.1"/>
    <property type="molecule type" value="Genomic_DNA"/>
</dbReference>
<reference evidence="1 7" key="3">
    <citation type="submission" date="2020-06" db="EMBL/GenBank/DDBJ databases">
        <title>Lactobacillus rhamnosus QC,genome.</title>
        <authorList>
            <person name="Yi H."/>
            <person name="Jin M."/>
        </authorList>
    </citation>
    <scope>NUCLEOTIDE SEQUENCE [LARGE SCALE GENOMIC DNA]</scope>
    <source>
        <strain evidence="1 7">QC</strain>
    </source>
</reference>
<dbReference type="RefSeq" id="WP_005692222.1">
    <property type="nucleotide sequence ID" value="NZ_CABFNI010000016.1"/>
</dbReference>
<dbReference type="AlphaFoldDB" id="A0A0E3CZC3"/>
<reference evidence="4 6" key="2">
    <citation type="submission" date="2019-04" db="EMBL/GenBank/DDBJ databases">
        <title>Genome Announcement to Ensure Probiotic Safety of Lactobacillus rhamnosus UBLR-58.</title>
        <authorList>
            <person name="Sulthana A."/>
            <person name="Lakshmi S.G."/>
            <person name="Madempudi R.S."/>
        </authorList>
    </citation>
    <scope>NUCLEOTIDE SEQUENCE [LARGE SCALE GENOMIC DNA]</scope>
    <source>
        <strain evidence="4 6">UBLR-58</strain>
    </source>
</reference>
<gene>
    <name evidence="3" type="ORF">CYJ91_12380</name>
    <name evidence="4" type="ORF">E6L36_02730</name>
    <name evidence="2" type="ORF">H0N82_10635</name>
    <name evidence="1" type="ORF">HWN39_08425</name>
</gene>
<evidence type="ECO:0008006" key="9">
    <source>
        <dbReference type="Google" id="ProtNLM"/>
    </source>
</evidence>
<reference evidence="2 8" key="4">
    <citation type="submission" date="2020-07" db="EMBL/GenBank/DDBJ databases">
        <title>Organ Donor 1.</title>
        <authorList>
            <person name="Marsh A.J."/>
            <person name="Azcarate-Peril M.A."/>
        </authorList>
    </citation>
    <scope>NUCLEOTIDE SEQUENCE [LARGE SCALE GENOMIC DNA]</scope>
    <source>
        <strain evidence="2 8">AMC0712</strain>
    </source>
</reference>
<proteinExistence type="predicted"/>
<protein>
    <recommendedName>
        <fullName evidence="9">Bacteriocin immunity protein</fullName>
    </recommendedName>
</protein>
<dbReference type="EMBL" id="JABXWP010000011">
    <property type="protein sequence ID" value="NVO88530.1"/>
    <property type="molecule type" value="Genomic_DNA"/>
</dbReference>